<feature type="domain" description="GAG-pre-integrase" evidence="2">
    <location>
        <begin position="381"/>
        <end position="428"/>
    </location>
</feature>
<name>A0A9N8HNC4_9STRA</name>
<dbReference type="PANTHER" id="PTHR42648">
    <property type="entry name" value="TRANSPOSASE, PUTATIVE-RELATED"/>
    <property type="match status" value="1"/>
</dbReference>
<dbReference type="InterPro" id="IPR025724">
    <property type="entry name" value="GAG-pre-integrase_dom"/>
</dbReference>
<comment type="caution">
    <text evidence="3">The sequence shown here is derived from an EMBL/GenBank/DDBJ whole genome shotgun (WGS) entry which is preliminary data.</text>
</comment>
<feature type="compositionally biased region" description="Acidic residues" evidence="1">
    <location>
        <begin position="309"/>
        <end position="321"/>
    </location>
</feature>
<feature type="region of interest" description="Disordered" evidence="1">
    <location>
        <begin position="309"/>
        <end position="346"/>
    </location>
</feature>
<keyword evidence="4" id="KW-1185">Reference proteome</keyword>
<evidence type="ECO:0000313" key="3">
    <source>
        <dbReference type="EMBL" id="CAB9521468.1"/>
    </source>
</evidence>
<dbReference type="InterPro" id="IPR039537">
    <property type="entry name" value="Retrotran_Ty1/copia-like"/>
</dbReference>
<dbReference type="GO" id="GO:0003676">
    <property type="term" value="F:nucleic acid binding"/>
    <property type="evidence" value="ECO:0007669"/>
    <property type="project" value="InterPro"/>
</dbReference>
<protein>
    <submittedName>
        <fullName evidence="3">Retrotransposon protein</fullName>
    </submittedName>
</protein>
<feature type="compositionally biased region" description="Basic and acidic residues" evidence="1">
    <location>
        <begin position="685"/>
        <end position="698"/>
    </location>
</feature>
<feature type="compositionally biased region" description="Acidic residues" evidence="1">
    <location>
        <begin position="51"/>
        <end position="60"/>
    </location>
</feature>
<sequence>MRKISTTIVTYLSDTTKAIHGTLSVMCSLNHLAIIRAAGVPEPPPRHDNPFEDSDDDEGSASEYSSSNDRTITMLWDLSVPRNASAPTIFQLFMRFIHALKAGVGMAITEGNPIVACSLIIWSLSGSTNGNSDDHQYDTDSVIIAIDNCSSRCITNCMHDFIDQPVPVKVSVQGIGGSVTATYKGTVRWAIEDEQGVVHHFLIPDTYYNAATPFRLLSPQHWARAANDNAPRRRGTWCATYEDAVELFWKQRKFKRVIKLSASSNIAMVRSAPSYSKLHTFCSKAREDLGRGPHNEFDLMAMPAAVDVTDDESDSSLDESDGQGSEGDRMHPDLPPEATQEQERNDGFQDKMTHAFRMKKDLHRIEQEPVRDERYLKYKTDQADMLAWHYRLGHISFERIRKLAEKGDLPSKLATARAPKCASCMFGKATRRPWRTRTPNNKAEPLSADFSGAIVGVDQMISSSPGLIGQMRGILTRKRYSVSTVFVDHYSGFTYVHFQVSTSAEQTIMAKRAFERYAKSYGVIVKHYHADNGIFDSKAFTEEVHRCGQSITYAGVNAHHMNGKAEKKIRDLQEAARTMILHAKQRWPSAINANLWPFAIREVDTQVGAQGQDWCLSWFVSTALEEDSIGPEPKNRPSLATVSLSVRRPVRYTEAIVGKRHSCFKVAREGWIHRQGRNRPPSWRSFEREECNQRRKSG</sequence>
<evidence type="ECO:0000313" key="4">
    <source>
        <dbReference type="Proteomes" id="UP001153069"/>
    </source>
</evidence>
<dbReference type="Gene3D" id="3.30.420.10">
    <property type="entry name" value="Ribonuclease H-like superfamily/Ribonuclease H"/>
    <property type="match status" value="1"/>
</dbReference>
<evidence type="ECO:0000256" key="1">
    <source>
        <dbReference type="SAM" id="MobiDB-lite"/>
    </source>
</evidence>
<dbReference type="PANTHER" id="PTHR42648:SF18">
    <property type="entry name" value="RETROTRANSPOSON, UNCLASSIFIED-LIKE PROTEIN"/>
    <property type="match status" value="1"/>
</dbReference>
<dbReference type="OrthoDB" id="111050at2759"/>
<evidence type="ECO:0000259" key="2">
    <source>
        <dbReference type="Pfam" id="PF13976"/>
    </source>
</evidence>
<reference evidence="3" key="1">
    <citation type="submission" date="2020-06" db="EMBL/GenBank/DDBJ databases">
        <authorList>
            <consortium name="Plant Systems Biology data submission"/>
        </authorList>
    </citation>
    <scope>NUCLEOTIDE SEQUENCE</scope>
    <source>
        <strain evidence="3">D6</strain>
    </source>
</reference>
<dbReference type="AlphaFoldDB" id="A0A9N8HNC4"/>
<dbReference type="Pfam" id="PF13976">
    <property type="entry name" value="gag_pre-integrs"/>
    <property type="match status" value="1"/>
</dbReference>
<feature type="region of interest" description="Disordered" evidence="1">
    <location>
        <begin position="40"/>
        <end position="66"/>
    </location>
</feature>
<proteinExistence type="predicted"/>
<feature type="region of interest" description="Disordered" evidence="1">
    <location>
        <begin position="675"/>
        <end position="698"/>
    </location>
</feature>
<dbReference type="EMBL" id="CAICTM010001196">
    <property type="protein sequence ID" value="CAB9521468.1"/>
    <property type="molecule type" value="Genomic_DNA"/>
</dbReference>
<dbReference type="InterPro" id="IPR036397">
    <property type="entry name" value="RNaseH_sf"/>
</dbReference>
<accession>A0A9N8HNC4</accession>
<dbReference type="InterPro" id="IPR012337">
    <property type="entry name" value="RNaseH-like_sf"/>
</dbReference>
<dbReference type="Proteomes" id="UP001153069">
    <property type="component" value="Unassembled WGS sequence"/>
</dbReference>
<dbReference type="SUPFAM" id="SSF53098">
    <property type="entry name" value="Ribonuclease H-like"/>
    <property type="match status" value="1"/>
</dbReference>
<organism evidence="3 4">
    <name type="scientific">Seminavis robusta</name>
    <dbReference type="NCBI Taxonomy" id="568900"/>
    <lineage>
        <taxon>Eukaryota</taxon>
        <taxon>Sar</taxon>
        <taxon>Stramenopiles</taxon>
        <taxon>Ochrophyta</taxon>
        <taxon>Bacillariophyta</taxon>
        <taxon>Bacillariophyceae</taxon>
        <taxon>Bacillariophycidae</taxon>
        <taxon>Naviculales</taxon>
        <taxon>Naviculaceae</taxon>
        <taxon>Seminavis</taxon>
    </lineage>
</organism>
<gene>
    <name evidence="3" type="ORF">SEMRO_1198_G251600.1</name>
</gene>